<name>F8P7Z4_SERL9</name>
<evidence type="ECO:0000313" key="3">
    <source>
        <dbReference type="Proteomes" id="UP000008064"/>
    </source>
</evidence>
<feature type="domain" description="G" evidence="1">
    <location>
        <begin position="7"/>
        <end position="71"/>
    </location>
</feature>
<dbReference type="KEGG" id="sla:SERLADRAFT_476840"/>
<dbReference type="Pfam" id="PF01926">
    <property type="entry name" value="MMR_HSR1"/>
    <property type="match status" value="1"/>
</dbReference>
<evidence type="ECO:0000259" key="1">
    <source>
        <dbReference type="Pfam" id="PF01926"/>
    </source>
</evidence>
<organism evidence="3">
    <name type="scientific">Serpula lacrymans var. lacrymans (strain S7.9)</name>
    <name type="common">Dry rot fungus</name>
    <dbReference type="NCBI Taxonomy" id="578457"/>
    <lineage>
        <taxon>Eukaryota</taxon>
        <taxon>Fungi</taxon>
        <taxon>Dikarya</taxon>
        <taxon>Basidiomycota</taxon>
        <taxon>Agaricomycotina</taxon>
        <taxon>Agaricomycetes</taxon>
        <taxon>Agaricomycetidae</taxon>
        <taxon>Boletales</taxon>
        <taxon>Coniophorineae</taxon>
        <taxon>Serpulaceae</taxon>
        <taxon>Serpula</taxon>
    </lineage>
</organism>
<dbReference type="RefSeq" id="XP_007322518.1">
    <property type="nucleotide sequence ID" value="XM_007322456.1"/>
</dbReference>
<evidence type="ECO:0000313" key="2">
    <source>
        <dbReference type="EMBL" id="EGO20552.1"/>
    </source>
</evidence>
<dbReference type="GO" id="GO:0005525">
    <property type="term" value="F:GTP binding"/>
    <property type="evidence" value="ECO:0007669"/>
    <property type="project" value="InterPro"/>
</dbReference>
<dbReference type="AlphaFoldDB" id="F8P7Z4"/>
<dbReference type="InterPro" id="IPR025662">
    <property type="entry name" value="Sigma_54_int_dom_ATP-bd_1"/>
</dbReference>
<dbReference type="OrthoDB" id="8954335at2759"/>
<dbReference type="PROSITE" id="PS00675">
    <property type="entry name" value="SIGMA54_INTERACT_1"/>
    <property type="match status" value="1"/>
</dbReference>
<feature type="non-terminal residue" evidence="2">
    <location>
        <position position="232"/>
    </location>
</feature>
<dbReference type="HOGENOM" id="CLU_050405_1_0_1"/>
<dbReference type="GeneID" id="18820880"/>
<dbReference type="InterPro" id="IPR006073">
    <property type="entry name" value="GTP-bd"/>
</dbReference>
<protein>
    <recommendedName>
        <fullName evidence="1">G domain-containing protein</fullName>
    </recommendedName>
</protein>
<dbReference type="InterPro" id="IPR027417">
    <property type="entry name" value="P-loop_NTPase"/>
</dbReference>
<sequence>MQIAKNVIIFGETGAGKSSLINLIAGERVAETSSKAVGCTFDSQCYKVKVNQGEYFIWDTAGLNEGIHGTVPGPAALASMKKLLRTLADGEGVSLLVYCFRGPRVRSVLLKNYKLFYSAICRKKVPIVAVVTGLENESDMDRWWTENQMVFRKNRMFFHDHACVTTLGDGNITSDAFKTRYNDSQTKAQVLIQSSCRSKPWKLSSKNWIEATLGDVRSMILSNVIACDITHD</sequence>
<dbReference type="SUPFAM" id="SSF52540">
    <property type="entry name" value="P-loop containing nucleoside triphosphate hydrolases"/>
    <property type="match status" value="1"/>
</dbReference>
<gene>
    <name evidence="2" type="ORF">SERLADRAFT_476840</name>
</gene>
<dbReference type="EMBL" id="GL945440">
    <property type="protein sequence ID" value="EGO20552.1"/>
    <property type="molecule type" value="Genomic_DNA"/>
</dbReference>
<dbReference type="Proteomes" id="UP000008064">
    <property type="component" value="Unassembled WGS sequence"/>
</dbReference>
<accession>F8P7Z4</accession>
<dbReference type="Gene3D" id="3.40.50.300">
    <property type="entry name" value="P-loop containing nucleotide triphosphate hydrolases"/>
    <property type="match status" value="1"/>
</dbReference>
<reference evidence="3" key="1">
    <citation type="journal article" date="2011" name="Science">
        <title>The plant cell wall-decomposing machinery underlies the functional diversity of forest fungi.</title>
        <authorList>
            <person name="Eastwood D.C."/>
            <person name="Floudas D."/>
            <person name="Binder M."/>
            <person name="Majcherczyk A."/>
            <person name="Schneider P."/>
            <person name="Aerts A."/>
            <person name="Asiegbu F.O."/>
            <person name="Baker S.E."/>
            <person name="Barry K."/>
            <person name="Bendiksby M."/>
            <person name="Blumentritt M."/>
            <person name="Coutinho P.M."/>
            <person name="Cullen D."/>
            <person name="de Vries R.P."/>
            <person name="Gathman A."/>
            <person name="Goodell B."/>
            <person name="Henrissat B."/>
            <person name="Ihrmark K."/>
            <person name="Kauserud H."/>
            <person name="Kohler A."/>
            <person name="LaButti K."/>
            <person name="Lapidus A."/>
            <person name="Lavin J.L."/>
            <person name="Lee Y.-H."/>
            <person name="Lindquist E."/>
            <person name="Lilly W."/>
            <person name="Lucas S."/>
            <person name="Morin E."/>
            <person name="Murat C."/>
            <person name="Oguiza J.A."/>
            <person name="Park J."/>
            <person name="Pisabarro A.G."/>
            <person name="Riley R."/>
            <person name="Rosling A."/>
            <person name="Salamov A."/>
            <person name="Schmidt O."/>
            <person name="Schmutz J."/>
            <person name="Skrede I."/>
            <person name="Stenlid J."/>
            <person name="Wiebenga A."/>
            <person name="Xie X."/>
            <person name="Kuees U."/>
            <person name="Hibbett D.S."/>
            <person name="Hoffmeister D."/>
            <person name="Hoegberg N."/>
            <person name="Martin F."/>
            <person name="Grigoriev I.V."/>
            <person name="Watkinson S.C."/>
        </authorList>
    </citation>
    <scope>NUCLEOTIDE SEQUENCE [LARGE SCALE GENOMIC DNA]</scope>
    <source>
        <strain evidence="3">S7.9</strain>
    </source>
</reference>
<dbReference type="CDD" id="cd00882">
    <property type="entry name" value="Ras_like_GTPase"/>
    <property type="match status" value="1"/>
</dbReference>
<proteinExistence type="predicted"/>